<dbReference type="SMART" id="SM00916">
    <property type="entry name" value="L51_S25_CI-B8"/>
    <property type="match status" value="1"/>
</dbReference>
<evidence type="ECO:0000256" key="1">
    <source>
        <dbReference type="ARBA" id="ARBA00003195"/>
    </source>
</evidence>
<evidence type="ECO:0000313" key="15">
    <source>
        <dbReference type="WBParaSite" id="nRc.2.0.1.t19544-RA"/>
    </source>
</evidence>
<dbReference type="WBParaSite" id="nRc.2.0.1.t19544-RA">
    <property type="protein sequence ID" value="nRc.2.0.1.t19544-RA"/>
    <property type="gene ID" value="nRc.2.0.1.g19544"/>
</dbReference>
<evidence type="ECO:0000256" key="6">
    <source>
        <dbReference type="ARBA" id="ARBA00022660"/>
    </source>
</evidence>
<evidence type="ECO:0000256" key="9">
    <source>
        <dbReference type="ARBA" id="ARBA00023128"/>
    </source>
</evidence>
<keyword evidence="7" id="KW-0999">Mitochondrion inner membrane</keyword>
<evidence type="ECO:0000259" key="13">
    <source>
        <dbReference type="SMART" id="SM00916"/>
    </source>
</evidence>
<comment type="subcellular location">
    <subcellularLocation>
        <location evidence="2">Mitochondrion inner membrane</location>
        <topology evidence="2">Peripheral membrane protein</topology>
        <orientation evidence="2">Matrix side</orientation>
    </subcellularLocation>
</comment>
<evidence type="ECO:0000256" key="7">
    <source>
        <dbReference type="ARBA" id="ARBA00022792"/>
    </source>
</evidence>
<dbReference type="SUPFAM" id="SSF52833">
    <property type="entry name" value="Thioredoxin-like"/>
    <property type="match status" value="1"/>
</dbReference>
<name>A0A915J0C7_ROMCU</name>
<evidence type="ECO:0000256" key="2">
    <source>
        <dbReference type="ARBA" id="ARBA00004443"/>
    </source>
</evidence>
<protein>
    <recommendedName>
        <fullName evidence="4">NADH dehydrogenase [ubiquinone] 1 alpha subcomplex subunit 2</fullName>
    </recommendedName>
    <alternativeName>
        <fullName evidence="11">Complex I-B8</fullName>
    </alternativeName>
    <alternativeName>
        <fullName evidence="12">NADH-ubiquinone oxidoreductase B8 subunit</fullName>
    </alternativeName>
</protein>
<dbReference type="PANTHER" id="PTHR12878:SF0">
    <property type="entry name" value="NADH DEHYDROGENASE [UBIQUINONE] 1 ALPHA SUBCOMPLEX SUBUNIT 2"/>
    <property type="match status" value="1"/>
</dbReference>
<keyword evidence="6" id="KW-0679">Respiratory chain</keyword>
<comment type="function">
    <text evidence="1">Accessory subunit of the mitochondrial membrane respiratory chain NADH dehydrogenase (Complex I), that is believed not to be involved in catalysis. Complex I functions in the transfer of electrons from NADH to the respiratory chain. The immediate electron acceptor for the enzyme is believed to be ubiquinone.</text>
</comment>
<dbReference type="GO" id="GO:0005743">
    <property type="term" value="C:mitochondrial inner membrane"/>
    <property type="evidence" value="ECO:0007669"/>
    <property type="project" value="UniProtKB-SubCell"/>
</dbReference>
<evidence type="ECO:0000256" key="11">
    <source>
        <dbReference type="ARBA" id="ARBA00031441"/>
    </source>
</evidence>
<organism evidence="14 15">
    <name type="scientific">Romanomermis culicivorax</name>
    <name type="common">Nematode worm</name>
    <dbReference type="NCBI Taxonomy" id="13658"/>
    <lineage>
        <taxon>Eukaryota</taxon>
        <taxon>Metazoa</taxon>
        <taxon>Ecdysozoa</taxon>
        <taxon>Nematoda</taxon>
        <taxon>Enoplea</taxon>
        <taxon>Dorylaimia</taxon>
        <taxon>Mermithida</taxon>
        <taxon>Mermithoidea</taxon>
        <taxon>Mermithidae</taxon>
        <taxon>Romanomermis</taxon>
    </lineage>
</organism>
<comment type="similarity">
    <text evidence="3">Belongs to the complex I NDUFA2 subunit family.</text>
</comment>
<evidence type="ECO:0000256" key="3">
    <source>
        <dbReference type="ARBA" id="ARBA00008939"/>
    </source>
</evidence>
<dbReference type="PANTHER" id="PTHR12878">
    <property type="entry name" value="NADH-UBIQUINONE OXIDOREDUCTASE B8 SUBUNIT"/>
    <property type="match status" value="1"/>
</dbReference>
<feature type="domain" description="Ribosomal protein/NADH dehydrogenase" evidence="13">
    <location>
        <begin position="32"/>
        <end position="105"/>
    </location>
</feature>
<dbReference type="InterPro" id="IPR036249">
    <property type="entry name" value="Thioredoxin-like_sf"/>
</dbReference>
<dbReference type="InterPro" id="IPR007741">
    <property type="entry name" value="Ribosomal_mL43/mS25/NADH_DH"/>
</dbReference>
<keyword evidence="8" id="KW-0249">Electron transport</keyword>
<keyword evidence="5" id="KW-0813">Transport</keyword>
<keyword evidence="14" id="KW-1185">Reference proteome</keyword>
<evidence type="ECO:0000256" key="10">
    <source>
        <dbReference type="ARBA" id="ARBA00023136"/>
    </source>
</evidence>
<evidence type="ECO:0000256" key="5">
    <source>
        <dbReference type="ARBA" id="ARBA00022448"/>
    </source>
</evidence>
<evidence type="ECO:0000256" key="12">
    <source>
        <dbReference type="ARBA" id="ARBA00032513"/>
    </source>
</evidence>
<dbReference type="Proteomes" id="UP000887565">
    <property type="component" value="Unplaced"/>
</dbReference>
<keyword evidence="9" id="KW-0496">Mitochondrion</keyword>
<reference evidence="15" key="1">
    <citation type="submission" date="2022-11" db="UniProtKB">
        <authorList>
            <consortium name="WormBaseParasite"/>
        </authorList>
    </citation>
    <scope>IDENTIFICATION</scope>
</reference>
<accession>A0A915J0C7</accession>
<keyword evidence="10" id="KW-0472">Membrane</keyword>
<proteinExistence type="inferred from homology"/>
<dbReference type="Gene3D" id="3.40.30.10">
    <property type="entry name" value="Glutaredoxin"/>
    <property type="match status" value="1"/>
</dbReference>
<sequence>MAHKIALSYNNNAIKSFKIAKNLMEIRLNLAVYEPASMGALEFVEKFFPEIRKEHPQLNFRIVESPKTDPWLWGRFEHSRHKKWKLAFMTGNQVLAAVEQMTSGGRFQKKVTDKIPRGMTLLDTEQKHRNPFEVYSKYGSDD</sequence>
<evidence type="ECO:0000256" key="8">
    <source>
        <dbReference type="ARBA" id="ARBA00022982"/>
    </source>
</evidence>
<dbReference type="AlphaFoldDB" id="A0A915J0C7"/>
<evidence type="ECO:0000256" key="4">
    <source>
        <dbReference type="ARBA" id="ARBA00016394"/>
    </source>
</evidence>
<dbReference type="InterPro" id="IPR016464">
    <property type="entry name" value="NADH_Ub_cplx-1_asu_su-2"/>
</dbReference>
<evidence type="ECO:0000313" key="14">
    <source>
        <dbReference type="Proteomes" id="UP000887565"/>
    </source>
</evidence>